<evidence type="ECO:0000313" key="1">
    <source>
        <dbReference type="EMBL" id="JAT19793.1"/>
    </source>
</evidence>
<proteinExistence type="predicted"/>
<dbReference type="AlphaFoldDB" id="A0A1B6L7U7"/>
<feature type="non-terminal residue" evidence="1">
    <location>
        <position position="161"/>
    </location>
</feature>
<protein>
    <submittedName>
        <fullName evidence="1">Uncharacterized protein</fullName>
    </submittedName>
</protein>
<organism evidence="1">
    <name type="scientific">Graphocephala atropunctata</name>
    <dbReference type="NCBI Taxonomy" id="36148"/>
    <lineage>
        <taxon>Eukaryota</taxon>
        <taxon>Metazoa</taxon>
        <taxon>Ecdysozoa</taxon>
        <taxon>Arthropoda</taxon>
        <taxon>Hexapoda</taxon>
        <taxon>Insecta</taxon>
        <taxon>Pterygota</taxon>
        <taxon>Neoptera</taxon>
        <taxon>Paraneoptera</taxon>
        <taxon>Hemiptera</taxon>
        <taxon>Auchenorrhyncha</taxon>
        <taxon>Membracoidea</taxon>
        <taxon>Cicadellidae</taxon>
        <taxon>Cicadellinae</taxon>
        <taxon>Cicadellini</taxon>
        <taxon>Graphocephala</taxon>
    </lineage>
</organism>
<gene>
    <name evidence="1" type="ORF">g.44851</name>
</gene>
<feature type="non-terminal residue" evidence="1">
    <location>
        <position position="1"/>
    </location>
</feature>
<dbReference type="EMBL" id="GEBQ01020184">
    <property type="protein sequence ID" value="JAT19793.1"/>
    <property type="molecule type" value="Transcribed_RNA"/>
</dbReference>
<sequence length="161" mass="19002">FQQTSYNMANNQKIIHKCKYLSLKAVKIKEDILFNKKCLTSNVTPNYVQLNTKINSYAAIKTLNIAKRIWVKEEINSLYSKLNTINNLLQDTKSELETNYHPETLEEINIYIQEWIHPILKKKKETHAKKLNKLIQEQNQNSKLTTVENNIEFYPNVKNFT</sequence>
<reference evidence="1" key="1">
    <citation type="submission" date="2015-11" db="EMBL/GenBank/DDBJ databases">
        <title>De novo transcriptome assembly of four potential Pierce s Disease insect vectors from Arizona vineyards.</title>
        <authorList>
            <person name="Tassone E.E."/>
        </authorList>
    </citation>
    <scope>NUCLEOTIDE SEQUENCE</scope>
</reference>
<accession>A0A1B6L7U7</accession>
<name>A0A1B6L7U7_9HEMI</name>